<dbReference type="RefSeq" id="WP_149841983.1">
    <property type="nucleotide sequence ID" value="NZ_VUOC01000004.1"/>
</dbReference>
<evidence type="ECO:0000256" key="1">
    <source>
        <dbReference type="SAM" id="Phobius"/>
    </source>
</evidence>
<dbReference type="EMBL" id="VUOC01000004">
    <property type="protein sequence ID" value="KAA2240805.1"/>
    <property type="molecule type" value="Genomic_DNA"/>
</dbReference>
<protein>
    <submittedName>
        <fullName evidence="2">Uncharacterized protein</fullName>
    </submittedName>
</protein>
<sequence length="70" mass="7775">MKKTALFILVAGILIAVLTYIANLTDLIGVKSFFKLGFLALTLMVISAGYFLISSVLEWAKETEFFKKVL</sequence>
<dbReference type="AlphaFoldDB" id="A0A5B2VP23"/>
<accession>A0A5B2VP23</accession>
<proteinExistence type="predicted"/>
<keyword evidence="1" id="KW-1133">Transmembrane helix</keyword>
<keyword evidence="1" id="KW-0812">Transmembrane</keyword>
<feature type="transmembrane region" description="Helical" evidence="1">
    <location>
        <begin position="36"/>
        <end position="57"/>
    </location>
</feature>
<keyword evidence="1" id="KW-0472">Membrane</keyword>
<name>A0A5B2VP23_9BACT</name>
<dbReference type="Proteomes" id="UP000324611">
    <property type="component" value="Unassembled WGS sequence"/>
</dbReference>
<evidence type="ECO:0000313" key="2">
    <source>
        <dbReference type="EMBL" id="KAA2240805.1"/>
    </source>
</evidence>
<reference evidence="2 3" key="1">
    <citation type="submission" date="2019-09" db="EMBL/GenBank/DDBJ databases">
        <title>Chitinophaga ginsengihumi sp. nov., isolated from soil of ginseng rhizosphere.</title>
        <authorList>
            <person name="Lee J."/>
        </authorList>
    </citation>
    <scope>NUCLEOTIDE SEQUENCE [LARGE SCALE GENOMIC DNA]</scope>
    <source>
        <strain evidence="2 3">BN140078</strain>
    </source>
</reference>
<gene>
    <name evidence="2" type="ORF">F0L74_32230</name>
</gene>
<reference evidence="2 3" key="2">
    <citation type="submission" date="2019-09" db="EMBL/GenBank/DDBJ databases">
        <authorList>
            <person name="Jin C."/>
        </authorList>
    </citation>
    <scope>NUCLEOTIDE SEQUENCE [LARGE SCALE GENOMIC DNA]</scope>
    <source>
        <strain evidence="2 3">BN140078</strain>
    </source>
</reference>
<evidence type="ECO:0000313" key="3">
    <source>
        <dbReference type="Proteomes" id="UP000324611"/>
    </source>
</evidence>
<organism evidence="2 3">
    <name type="scientific">Chitinophaga agrisoli</name>
    <dbReference type="NCBI Taxonomy" id="2607653"/>
    <lineage>
        <taxon>Bacteria</taxon>
        <taxon>Pseudomonadati</taxon>
        <taxon>Bacteroidota</taxon>
        <taxon>Chitinophagia</taxon>
        <taxon>Chitinophagales</taxon>
        <taxon>Chitinophagaceae</taxon>
        <taxon>Chitinophaga</taxon>
    </lineage>
</organism>
<keyword evidence="3" id="KW-1185">Reference proteome</keyword>
<feature type="transmembrane region" description="Helical" evidence="1">
    <location>
        <begin position="6"/>
        <end position="24"/>
    </location>
</feature>
<comment type="caution">
    <text evidence="2">The sequence shown here is derived from an EMBL/GenBank/DDBJ whole genome shotgun (WGS) entry which is preliminary data.</text>
</comment>